<protein>
    <recommendedName>
        <fullName evidence="3">DNA-directed DNA polymerase</fullName>
    </recommendedName>
</protein>
<evidence type="ECO:0000313" key="2">
    <source>
        <dbReference type="Proteomes" id="UP001160148"/>
    </source>
</evidence>
<dbReference type="GO" id="GO:0071897">
    <property type="term" value="P:DNA biosynthetic process"/>
    <property type="evidence" value="ECO:0007669"/>
    <property type="project" value="UniProtKB-ARBA"/>
</dbReference>
<organism evidence="1 2">
    <name type="scientific">Macrosiphum euphorbiae</name>
    <name type="common">potato aphid</name>
    <dbReference type="NCBI Taxonomy" id="13131"/>
    <lineage>
        <taxon>Eukaryota</taxon>
        <taxon>Metazoa</taxon>
        <taxon>Ecdysozoa</taxon>
        <taxon>Arthropoda</taxon>
        <taxon>Hexapoda</taxon>
        <taxon>Insecta</taxon>
        <taxon>Pterygota</taxon>
        <taxon>Neoptera</taxon>
        <taxon>Paraneoptera</taxon>
        <taxon>Hemiptera</taxon>
        <taxon>Sternorrhyncha</taxon>
        <taxon>Aphidomorpha</taxon>
        <taxon>Aphidoidea</taxon>
        <taxon>Aphididae</taxon>
        <taxon>Macrosiphini</taxon>
        <taxon>Macrosiphum</taxon>
    </lineage>
</organism>
<reference evidence="1 2" key="1">
    <citation type="submission" date="2023-01" db="EMBL/GenBank/DDBJ databases">
        <authorList>
            <person name="Whitehead M."/>
        </authorList>
    </citation>
    <scope>NUCLEOTIDE SEQUENCE [LARGE SCALE GENOMIC DNA]</scope>
</reference>
<keyword evidence="2" id="KW-1185">Reference proteome</keyword>
<comment type="caution">
    <text evidence="1">The sequence shown here is derived from an EMBL/GenBank/DDBJ whole genome shotgun (WGS) entry which is preliminary data.</text>
</comment>
<evidence type="ECO:0000313" key="1">
    <source>
        <dbReference type="EMBL" id="CAI6375856.1"/>
    </source>
</evidence>
<dbReference type="PANTHER" id="PTHR31511:SF12">
    <property type="entry name" value="RHO TERMINATION FACTOR N-TERMINAL DOMAIN-CONTAINING PROTEIN"/>
    <property type="match status" value="1"/>
</dbReference>
<dbReference type="InterPro" id="IPR043502">
    <property type="entry name" value="DNA/RNA_pol_sf"/>
</dbReference>
<proteinExistence type="predicted"/>
<dbReference type="SUPFAM" id="SSF56672">
    <property type="entry name" value="DNA/RNA polymerases"/>
    <property type="match status" value="1"/>
</dbReference>
<dbReference type="EMBL" id="CARXXK010001373">
    <property type="protein sequence ID" value="CAI6375856.1"/>
    <property type="molecule type" value="Genomic_DNA"/>
</dbReference>
<evidence type="ECO:0008006" key="3">
    <source>
        <dbReference type="Google" id="ProtNLM"/>
    </source>
</evidence>
<dbReference type="PANTHER" id="PTHR31511">
    <property type="entry name" value="PROTEIN CBG23764"/>
    <property type="match status" value="1"/>
</dbReference>
<name>A0AAV0Y648_9HEMI</name>
<gene>
    <name evidence="1" type="ORF">MEUPH1_LOCUS29301</name>
</gene>
<accession>A0AAV0Y648</accession>
<dbReference type="Proteomes" id="UP001160148">
    <property type="component" value="Unassembled WGS sequence"/>
</dbReference>
<sequence>MRKNARNDFEREFFKLMNNAVFGKTMENVRNRLKMQLVSDDKTCAKLINRNTFRDITIYSQNLTAIHLDMDELKFDKPIYVGFSILDTSKTLIYDFLYNYMIKIYGSNIELMYTDTDTT</sequence>
<dbReference type="AlphaFoldDB" id="A0AAV0Y648"/>